<evidence type="ECO:0000313" key="2">
    <source>
        <dbReference type="EMBL" id="NIA68990.1"/>
    </source>
</evidence>
<dbReference type="GO" id="GO:0003700">
    <property type="term" value="F:DNA-binding transcription factor activity"/>
    <property type="evidence" value="ECO:0007669"/>
    <property type="project" value="InterPro"/>
</dbReference>
<accession>A0A967EXD5</accession>
<name>A0A967EXD5_9PROT</name>
<reference evidence="2" key="1">
    <citation type="submission" date="2020-03" db="EMBL/GenBank/DDBJ databases">
        <title>Genome of Pelagibius litoralis DSM 21314T.</title>
        <authorList>
            <person name="Wang G."/>
        </authorList>
    </citation>
    <scope>NUCLEOTIDE SEQUENCE</scope>
    <source>
        <strain evidence="2">DSM 21314</strain>
    </source>
</reference>
<dbReference type="AlphaFoldDB" id="A0A967EXD5"/>
<dbReference type="PANTHER" id="PTHR34290">
    <property type="entry name" value="SI:CH73-390P7.2"/>
    <property type="match status" value="1"/>
</dbReference>
<dbReference type="InterPro" id="IPR007263">
    <property type="entry name" value="DCC1-like"/>
</dbReference>
<dbReference type="SUPFAM" id="SSF88946">
    <property type="entry name" value="Sigma2 domain of RNA polymerase sigma factors"/>
    <property type="match status" value="1"/>
</dbReference>
<dbReference type="Proteomes" id="UP000761264">
    <property type="component" value="Unassembled WGS sequence"/>
</dbReference>
<keyword evidence="3" id="KW-1185">Reference proteome</keyword>
<dbReference type="InterPro" id="IPR013325">
    <property type="entry name" value="RNA_pol_sigma_r2"/>
</dbReference>
<feature type="region of interest" description="Disordered" evidence="1">
    <location>
        <begin position="161"/>
        <end position="192"/>
    </location>
</feature>
<dbReference type="InterPro" id="IPR044691">
    <property type="entry name" value="DCC1_Trx"/>
</dbReference>
<dbReference type="GO" id="GO:0006352">
    <property type="term" value="P:DNA-templated transcription initiation"/>
    <property type="evidence" value="ECO:0007669"/>
    <property type="project" value="InterPro"/>
</dbReference>
<dbReference type="Pfam" id="PF04134">
    <property type="entry name" value="DCC1-like"/>
    <property type="match status" value="1"/>
</dbReference>
<dbReference type="PANTHER" id="PTHR34290:SF2">
    <property type="entry name" value="OS04G0668800 PROTEIN"/>
    <property type="match status" value="1"/>
</dbReference>
<protein>
    <submittedName>
        <fullName evidence="2">DUF393 domain-containing protein</fullName>
    </submittedName>
</protein>
<gene>
    <name evidence="2" type="ORF">HBA54_10330</name>
</gene>
<dbReference type="GO" id="GO:0015035">
    <property type="term" value="F:protein-disulfide reductase activity"/>
    <property type="evidence" value="ECO:0007669"/>
    <property type="project" value="InterPro"/>
</dbReference>
<dbReference type="EMBL" id="JAAQPH010000006">
    <property type="protein sequence ID" value="NIA68990.1"/>
    <property type="molecule type" value="Genomic_DNA"/>
</dbReference>
<evidence type="ECO:0000256" key="1">
    <source>
        <dbReference type="SAM" id="MobiDB-lite"/>
    </source>
</evidence>
<sequence>MHQKTGEQLVWASVGINHAPCRTKLTGCSLPPAKSLTVFYDGACPLCEREIGFYRRRKGAAALHWVDVSEADDGEVAPGLFRDEAMARFHVRDEAGDIVSGGEAFARLWQALPGFRPVGRLFSLWPLTWLINGSYDYFLRFRPRLQRLAGAFGGKGREVCEETGPCSSNPVSSKAVVETSPEKLRKSPSGGS</sequence>
<organism evidence="2 3">
    <name type="scientific">Pelagibius litoralis</name>
    <dbReference type="NCBI Taxonomy" id="374515"/>
    <lineage>
        <taxon>Bacteria</taxon>
        <taxon>Pseudomonadati</taxon>
        <taxon>Pseudomonadota</taxon>
        <taxon>Alphaproteobacteria</taxon>
        <taxon>Rhodospirillales</taxon>
        <taxon>Rhodovibrionaceae</taxon>
        <taxon>Pelagibius</taxon>
    </lineage>
</organism>
<evidence type="ECO:0000313" key="3">
    <source>
        <dbReference type="Proteomes" id="UP000761264"/>
    </source>
</evidence>
<proteinExistence type="predicted"/>
<comment type="caution">
    <text evidence="2">The sequence shown here is derived from an EMBL/GenBank/DDBJ whole genome shotgun (WGS) entry which is preliminary data.</text>
</comment>